<evidence type="ECO:0000313" key="3">
    <source>
        <dbReference type="Proteomes" id="UP000193090"/>
    </source>
</evidence>
<dbReference type="STRING" id="1798.AWC30_15735"/>
<dbReference type="GO" id="GO:0016407">
    <property type="term" value="F:acetyltransferase activity"/>
    <property type="evidence" value="ECO:0007669"/>
    <property type="project" value="InterPro"/>
</dbReference>
<dbReference type="PANTHER" id="PTHR11786:SF0">
    <property type="entry name" value="ARYLAMINE N-ACETYLTRANSFERASE 4-RELATED"/>
    <property type="match status" value="1"/>
</dbReference>
<dbReference type="Gene3D" id="3.30.2140.10">
    <property type="entry name" value="Arylamine N-acetyltransferase"/>
    <property type="match status" value="1"/>
</dbReference>
<dbReference type="Proteomes" id="UP000193090">
    <property type="component" value="Unassembled WGS sequence"/>
</dbReference>
<dbReference type="AlphaFoldDB" id="A0A1X2EFM9"/>
<dbReference type="InterPro" id="IPR001447">
    <property type="entry name" value="Arylamine_N-AcTrfase"/>
</dbReference>
<dbReference type="PANTHER" id="PTHR11786">
    <property type="entry name" value="N-HYDROXYARYLAMINE O-ACETYLTRANSFERASE"/>
    <property type="match status" value="1"/>
</dbReference>
<sequence>MGEVSESGVDLAAYLDRIGYDGATEPTADTLAALVIGHTSHIPFENLDPLCGVPVIDLGPAALSAKLVTDRRGGYCYEHNTLLRYVLEQLGFGVDALGARVVWGNPEGLDGPPHAETHQALAVRLPGDDAGDDPLLVDVGFGGQTLTSPIRLRPDVVQQTRHEDYRIREHGRAHLLETRLPNGWTPLYTFTTEPRPLIDLQVGSWYVSTYPESKFVTGLSAAITTADARWNLRGRHLVMHHRDGRTERTRLDSAEQVLEVLAERFGLPVSGIAGLAARVAEMLDS</sequence>
<keyword evidence="3" id="KW-1185">Reference proteome</keyword>
<dbReference type="SUPFAM" id="SSF54001">
    <property type="entry name" value="Cysteine proteinases"/>
    <property type="match status" value="1"/>
</dbReference>
<proteinExistence type="inferred from homology"/>
<accession>A0A1X2EFM9</accession>
<dbReference type="Gene3D" id="2.40.128.150">
    <property type="entry name" value="Cysteine proteinases"/>
    <property type="match status" value="1"/>
</dbReference>
<name>A0A1X2EFM9_9MYCO</name>
<dbReference type="EMBL" id="LQPZ01000044">
    <property type="protein sequence ID" value="ORX00193.1"/>
    <property type="molecule type" value="Genomic_DNA"/>
</dbReference>
<dbReference type="Pfam" id="PF00797">
    <property type="entry name" value="Acetyltransf_2"/>
    <property type="match status" value="1"/>
</dbReference>
<evidence type="ECO:0000313" key="2">
    <source>
        <dbReference type="EMBL" id="ORX00193.1"/>
    </source>
</evidence>
<organism evidence="2 3">
    <name type="scientific">Mycolicibacillus trivialis</name>
    <dbReference type="NCBI Taxonomy" id="1798"/>
    <lineage>
        <taxon>Bacteria</taxon>
        <taxon>Bacillati</taxon>
        <taxon>Actinomycetota</taxon>
        <taxon>Actinomycetes</taxon>
        <taxon>Mycobacteriales</taxon>
        <taxon>Mycobacteriaceae</taxon>
        <taxon>Mycolicibacillus</taxon>
    </lineage>
</organism>
<keyword evidence="2" id="KW-0808">Transferase</keyword>
<comment type="caution">
    <text evidence="2">The sequence shown here is derived from an EMBL/GenBank/DDBJ whole genome shotgun (WGS) entry which is preliminary data.</text>
</comment>
<dbReference type="InterPro" id="IPR038765">
    <property type="entry name" value="Papain-like_cys_pep_sf"/>
</dbReference>
<reference evidence="2 3" key="1">
    <citation type="submission" date="2016-01" db="EMBL/GenBank/DDBJ databases">
        <title>The new phylogeny of the genus Mycobacterium.</title>
        <authorList>
            <person name="Tarcisio F."/>
            <person name="Conor M."/>
            <person name="Antonella G."/>
            <person name="Elisabetta G."/>
            <person name="Giulia F.S."/>
            <person name="Sara T."/>
            <person name="Anna F."/>
            <person name="Clotilde B."/>
            <person name="Roberto B."/>
            <person name="Veronica D.S."/>
            <person name="Fabio R."/>
            <person name="Monica P."/>
            <person name="Olivier J."/>
            <person name="Enrico T."/>
            <person name="Nicola S."/>
        </authorList>
    </citation>
    <scope>NUCLEOTIDE SEQUENCE [LARGE SCALE GENOMIC DNA]</scope>
    <source>
        <strain evidence="2 3">DSM 44153</strain>
    </source>
</reference>
<dbReference type="RefSeq" id="WP_085111223.1">
    <property type="nucleotide sequence ID" value="NZ_JACKSN010000138.1"/>
</dbReference>
<protein>
    <submittedName>
        <fullName evidence="2">Arylamine N-acetyltransferase</fullName>
    </submittedName>
</protein>
<gene>
    <name evidence="2" type="ORF">AWC30_15735</name>
</gene>
<comment type="similarity">
    <text evidence="1">Belongs to the arylamine N-acetyltransferase family.</text>
</comment>
<evidence type="ECO:0000256" key="1">
    <source>
        <dbReference type="ARBA" id="ARBA00006547"/>
    </source>
</evidence>